<evidence type="ECO:0000256" key="1">
    <source>
        <dbReference type="ARBA" id="ARBA00001933"/>
    </source>
</evidence>
<evidence type="ECO:0000256" key="3">
    <source>
        <dbReference type="ARBA" id="ARBA00022576"/>
    </source>
</evidence>
<dbReference type="GO" id="GO:0102933">
    <property type="term" value="F:GDP-4-dehydro-6-deoxy-D-mannose-4-aminotransferase activity"/>
    <property type="evidence" value="ECO:0007669"/>
    <property type="project" value="UniProtKB-EC"/>
</dbReference>
<reference evidence="13 14" key="1">
    <citation type="submission" date="2015-02" db="EMBL/GenBank/DDBJ databases">
        <title>Single-cell genomics of uncultivated deep-branching MTB reveals a conserved set of magnetosome genes.</title>
        <authorList>
            <person name="Kolinko S."/>
            <person name="Richter M."/>
            <person name="Glockner F.O."/>
            <person name="Brachmann A."/>
            <person name="Schuler D."/>
        </authorList>
    </citation>
    <scope>NUCLEOTIDE SEQUENCE [LARGE SCALE GENOMIC DNA]</scope>
    <source>
        <strain evidence="13">SKK-01</strain>
    </source>
</reference>
<dbReference type="EMBL" id="JYNY01000232">
    <property type="protein sequence ID" value="KJJ84944.1"/>
    <property type="molecule type" value="Genomic_DNA"/>
</dbReference>
<comment type="similarity">
    <text evidence="6 12">Belongs to the DegT/DnrJ/EryC1 family.</text>
</comment>
<comment type="catalytic activity">
    <reaction evidence="7">
        <text>GDP-alpha-D-perosamine + 2-oxoglutarate = GDP-4-dehydro-alpha-D-rhamnose + L-glutamate</text>
        <dbReference type="Rhea" id="RHEA:36779"/>
        <dbReference type="ChEBI" id="CHEBI:16810"/>
        <dbReference type="ChEBI" id="CHEBI:29985"/>
        <dbReference type="ChEBI" id="CHEBI:57964"/>
        <dbReference type="ChEBI" id="CHEBI:73996"/>
        <dbReference type="EC" id="2.6.1.102"/>
    </reaction>
</comment>
<dbReference type="Proteomes" id="UP000033428">
    <property type="component" value="Unassembled WGS sequence"/>
</dbReference>
<keyword evidence="3" id="KW-0032">Aminotransferase</keyword>
<comment type="caution">
    <text evidence="13">The sequence shown here is derived from an EMBL/GenBank/DDBJ whole genome shotgun (WGS) entry which is preliminary data.</text>
</comment>
<comment type="pathway">
    <text evidence="2">Bacterial outer membrane biogenesis; LPS O-antigen biosynthesis.</text>
</comment>
<dbReference type="InterPro" id="IPR015422">
    <property type="entry name" value="PyrdxlP-dep_Trfase_small"/>
</dbReference>
<dbReference type="PIRSF" id="PIRSF000390">
    <property type="entry name" value="PLP_StrS"/>
    <property type="match status" value="1"/>
</dbReference>
<dbReference type="CDD" id="cd00616">
    <property type="entry name" value="AHBA_syn"/>
    <property type="match status" value="1"/>
</dbReference>
<evidence type="ECO:0000256" key="7">
    <source>
        <dbReference type="ARBA" id="ARBA00051587"/>
    </source>
</evidence>
<dbReference type="InterPro" id="IPR026385">
    <property type="entry name" value="LegC-like"/>
</dbReference>
<dbReference type="PANTHER" id="PTHR30244:SF30">
    <property type="entry name" value="BLR5990 PROTEIN"/>
    <property type="match status" value="1"/>
</dbReference>
<dbReference type="InterPro" id="IPR015424">
    <property type="entry name" value="PyrdxlP-dep_Trfase"/>
</dbReference>
<feature type="active site" description="Proton acceptor" evidence="10">
    <location>
        <position position="205"/>
    </location>
</feature>
<dbReference type="PATRIC" id="fig|1609969.3.peg.1261"/>
<name>A0A0F0CSF5_9BACT</name>
<dbReference type="GO" id="GO:0030170">
    <property type="term" value="F:pyridoxal phosphate binding"/>
    <property type="evidence" value="ECO:0007669"/>
    <property type="project" value="TreeGrafter"/>
</dbReference>
<evidence type="ECO:0000256" key="6">
    <source>
        <dbReference type="ARBA" id="ARBA00037999"/>
    </source>
</evidence>
<dbReference type="EC" id="2.6.1.102" evidence="8"/>
<feature type="modified residue" description="N6-(pyridoxal phosphate)lysine" evidence="11">
    <location>
        <position position="205"/>
    </location>
</feature>
<dbReference type="NCBIfam" id="TIGR04181">
    <property type="entry name" value="NHT_00031"/>
    <property type="match status" value="1"/>
</dbReference>
<dbReference type="Gene3D" id="3.90.1150.10">
    <property type="entry name" value="Aspartate Aminotransferase, domain 1"/>
    <property type="match status" value="1"/>
</dbReference>
<dbReference type="GO" id="GO:0000271">
    <property type="term" value="P:polysaccharide biosynthetic process"/>
    <property type="evidence" value="ECO:0007669"/>
    <property type="project" value="TreeGrafter"/>
</dbReference>
<evidence type="ECO:0000256" key="2">
    <source>
        <dbReference type="ARBA" id="ARBA00005125"/>
    </source>
</evidence>
<accession>A0A0F0CSF5</accession>
<evidence type="ECO:0000256" key="8">
    <source>
        <dbReference type="ARBA" id="ARBA00066317"/>
    </source>
</evidence>
<gene>
    <name evidence="13" type="ORF">OMAG_001174</name>
</gene>
<sequence>MSKKIEKLIPLSEPSVSGNEWKYIKECLDTGWVSSSGKYVDKFEEIVKSYLGTRYAVAVVNGTSALHLALLASGVLSGDEVIVPALTFIAPVNAVKYVNAYPVFMDADKDTFCVDAGKTCDFLKNECLRRQDGFLYNKKTARRIKAFIPVHIFGHPAEMDELLDICAENKIELIEDATESLGSSYKGLKTGAFGVSGCLSFNGNKIITTGGGGMVVTNDKYIADKVRHLSTQAKLNPFEYAHDEIGYNYRLTNIQSAMGVAQMEKLEEFITIKRKNAELYRRLLKDNPVTRDKIEFVWETKDVKSNFWFYTIKSAVSHKKPLMDFLLNANIQVRPVWQLMHTLPMYKECETYKIESASVLYETAINIPCSVTLKEDEINYIVEKIAEYFSVK</sequence>
<dbReference type="Pfam" id="PF01041">
    <property type="entry name" value="DegT_DnrJ_EryC1"/>
    <property type="match status" value="1"/>
</dbReference>
<evidence type="ECO:0000256" key="12">
    <source>
        <dbReference type="RuleBase" id="RU004508"/>
    </source>
</evidence>
<comment type="cofactor">
    <cofactor evidence="1">
        <name>pyridoxal 5'-phosphate</name>
        <dbReference type="ChEBI" id="CHEBI:597326"/>
    </cofactor>
</comment>
<dbReference type="InterPro" id="IPR000653">
    <property type="entry name" value="DegT/StrS_aminotransferase"/>
</dbReference>
<dbReference type="AlphaFoldDB" id="A0A0F0CSF5"/>
<dbReference type="PANTHER" id="PTHR30244">
    <property type="entry name" value="TRANSAMINASE"/>
    <property type="match status" value="1"/>
</dbReference>
<dbReference type="Gene3D" id="3.40.640.10">
    <property type="entry name" value="Type I PLP-dependent aspartate aminotransferase-like (Major domain)"/>
    <property type="match status" value="1"/>
</dbReference>
<evidence type="ECO:0000313" key="14">
    <source>
        <dbReference type="Proteomes" id="UP000033428"/>
    </source>
</evidence>
<keyword evidence="5 11" id="KW-0663">Pyridoxal phosphate</keyword>
<evidence type="ECO:0000256" key="5">
    <source>
        <dbReference type="ARBA" id="ARBA00022898"/>
    </source>
</evidence>
<dbReference type="FunFam" id="3.40.640.10:FF:000090">
    <property type="entry name" value="Pyridoxal phosphate-dependent aminotransferase"/>
    <property type="match status" value="1"/>
</dbReference>
<evidence type="ECO:0000256" key="11">
    <source>
        <dbReference type="PIRSR" id="PIRSR000390-2"/>
    </source>
</evidence>
<evidence type="ECO:0000256" key="4">
    <source>
        <dbReference type="ARBA" id="ARBA00022679"/>
    </source>
</evidence>
<proteinExistence type="inferred from homology"/>
<evidence type="ECO:0000256" key="9">
    <source>
        <dbReference type="ARBA" id="ARBA00074221"/>
    </source>
</evidence>
<keyword evidence="4" id="KW-0808">Transferase</keyword>
<organism evidence="13 14">
    <name type="scientific">Candidatus Omnitrophus magneticus</name>
    <dbReference type="NCBI Taxonomy" id="1609969"/>
    <lineage>
        <taxon>Bacteria</taxon>
        <taxon>Pseudomonadati</taxon>
        <taxon>Candidatus Omnitrophota</taxon>
        <taxon>Candidatus Omnitrophus</taxon>
    </lineage>
</organism>
<dbReference type="SUPFAM" id="SSF53383">
    <property type="entry name" value="PLP-dependent transferases"/>
    <property type="match status" value="1"/>
</dbReference>
<dbReference type="InterPro" id="IPR015421">
    <property type="entry name" value="PyrdxlP-dep_Trfase_major"/>
</dbReference>
<evidence type="ECO:0000256" key="10">
    <source>
        <dbReference type="PIRSR" id="PIRSR000390-1"/>
    </source>
</evidence>
<keyword evidence="14" id="KW-1185">Reference proteome</keyword>
<evidence type="ECO:0000313" key="13">
    <source>
        <dbReference type="EMBL" id="KJJ84944.1"/>
    </source>
</evidence>
<protein>
    <recommendedName>
        <fullName evidence="9">GDP-perosamine synthase</fullName>
        <ecNumber evidence="8">2.6.1.102</ecNumber>
    </recommendedName>
</protein>